<feature type="compositionally biased region" description="Basic and acidic residues" evidence="2">
    <location>
        <begin position="122"/>
        <end position="133"/>
    </location>
</feature>
<feature type="coiled-coil region" evidence="1">
    <location>
        <begin position="505"/>
        <end position="539"/>
    </location>
</feature>
<dbReference type="EMBL" id="JAUHHV010000009">
    <property type="protein sequence ID" value="KAK1412697.1"/>
    <property type="molecule type" value="Genomic_DNA"/>
</dbReference>
<dbReference type="PANTHER" id="PTHR34835">
    <property type="entry name" value="OS07G0283600 PROTEIN-RELATED"/>
    <property type="match status" value="1"/>
</dbReference>
<sequence>MIEEIKKTNFTHNPISHQHILSPNFPHSTIPQQFKTTPRFARRIKNKMKSRKNSEKIAVQTLLSKFKNSADDLIEIGFHEKFQSVDTVYEDTKSDMNIIALKKQNTKLKDEQLDTKISPVEKQKNANLKDRHVGKAKKRSDDQTADFEDIYSDKKRRKAKLKDEHFENVKKIEDDHSGKDVLLLKEQKKRIGKKQDVSKVKDKKLGIKPMRGKTKFGIVKPEKSKRKVVKEKKWFGIRTRSSPKQLFKAVTLIKKKQREAVTSMGFGKLLSFKVDGIPAKLGHYVVDMFDEDKMEIRVPNGTIKVDSEAVHRLFGIPNSGIDLESINLAKNLEPSVACWRNLYENYYIGPTEIVTRMAASGDDDSFFFKLDFIILFLSTMVECHTHGKCKLDILHALSGDTDFSNIDWCGYVVNSIKKCKVGWKRCCTKSPFRGALTILTLLYVDSIACPDISVEPTLSAIEFWSMEMLKLREILEIKNGGFGLGEFRGLSVDINHSDKVLVETKEDLDRNHDNYDLLISELEKMFDSIVKDKSRLEKALGSMYTNNPENQEIKIMVKKYESIFKEMPKWSQSCTDEPGKRTDVPSTLIAKLDPDSTEDYGNEGARIMGISDKLNMDDERVDVSGCKKTDGDAH</sequence>
<feature type="region of interest" description="Disordered" evidence="2">
    <location>
        <begin position="122"/>
        <end position="141"/>
    </location>
</feature>
<proteinExistence type="predicted"/>
<evidence type="ECO:0000256" key="1">
    <source>
        <dbReference type="SAM" id="Coils"/>
    </source>
</evidence>
<keyword evidence="4" id="KW-1185">Reference proteome</keyword>
<name>A0AAD8NL13_TARER</name>
<evidence type="ECO:0000256" key="2">
    <source>
        <dbReference type="SAM" id="MobiDB-lite"/>
    </source>
</evidence>
<dbReference type="Proteomes" id="UP001229421">
    <property type="component" value="Unassembled WGS sequence"/>
</dbReference>
<comment type="caution">
    <text evidence="3">The sequence shown here is derived from an EMBL/GenBank/DDBJ whole genome shotgun (WGS) entry which is preliminary data.</text>
</comment>
<evidence type="ECO:0000313" key="3">
    <source>
        <dbReference type="EMBL" id="KAK1412697.1"/>
    </source>
</evidence>
<accession>A0AAD8NL13</accession>
<gene>
    <name evidence="3" type="ORF">QVD17_34154</name>
</gene>
<organism evidence="3 4">
    <name type="scientific">Tagetes erecta</name>
    <name type="common">African marigold</name>
    <dbReference type="NCBI Taxonomy" id="13708"/>
    <lineage>
        <taxon>Eukaryota</taxon>
        <taxon>Viridiplantae</taxon>
        <taxon>Streptophyta</taxon>
        <taxon>Embryophyta</taxon>
        <taxon>Tracheophyta</taxon>
        <taxon>Spermatophyta</taxon>
        <taxon>Magnoliopsida</taxon>
        <taxon>eudicotyledons</taxon>
        <taxon>Gunneridae</taxon>
        <taxon>Pentapetalae</taxon>
        <taxon>asterids</taxon>
        <taxon>campanulids</taxon>
        <taxon>Asterales</taxon>
        <taxon>Asteraceae</taxon>
        <taxon>Asteroideae</taxon>
        <taxon>Heliantheae alliance</taxon>
        <taxon>Tageteae</taxon>
        <taxon>Tagetes</taxon>
    </lineage>
</organism>
<evidence type="ECO:0000313" key="4">
    <source>
        <dbReference type="Proteomes" id="UP001229421"/>
    </source>
</evidence>
<dbReference type="PANTHER" id="PTHR34835:SF90">
    <property type="entry name" value="AMINOTRANSFERASE-LIKE PLANT MOBILE DOMAIN-CONTAINING PROTEIN"/>
    <property type="match status" value="1"/>
</dbReference>
<reference evidence="3" key="1">
    <citation type="journal article" date="2023" name="bioRxiv">
        <title>Improved chromosome-level genome assembly for marigold (Tagetes erecta).</title>
        <authorList>
            <person name="Jiang F."/>
            <person name="Yuan L."/>
            <person name="Wang S."/>
            <person name="Wang H."/>
            <person name="Xu D."/>
            <person name="Wang A."/>
            <person name="Fan W."/>
        </authorList>
    </citation>
    <scope>NUCLEOTIDE SEQUENCE</scope>
    <source>
        <strain evidence="3">WSJ</strain>
        <tissue evidence="3">Leaf</tissue>
    </source>
</reference>
<dbReference type="AlphaFoldDB" id="A0AAD8NL13"/>
<keyword evidence="1" id="KW-0175">Coiled coil</keyword>
<protein>
    <submittedName>
        <fullName evidence="3">Uncharacterized protein</fullName>
    </submittedName>
</protein>